<dbReference type="OrthoDB" id="4086742at2759"/>
<accession>A0A8J5QMP8</accession>
<evidence type="ECO:0000313" key="9">
    <source>
        <dbReference type="Proteomes" id="UP000694255"/>
    </source>
</evidence>
<keyword evidence="3" id="KW-0813">Transport</keyword>
<dbReference type="GO" id="GO:0005737">
    <property type="term" value="C:cytoplasm"/>
    <property type="evidence" value="ECO:0007669"/>
    <property type="project" value="UniProtKB-SubCell"/>
</dbReference>
<reference evidence="8 9" key="1">
    <citation type="journal article" date="2021" name="DNA Res.">
        <title>Genome analysis of Candida subhashii reveals its hybrid nature and dual mitochondrial genome conformations.</title>
        <authorList>
            <person name="Mixao V."/>
            <person name="Hegedusova E."/>
            <person name="Saus E."/>
            <person name="Pryszcz L.P."/>
            <person name="Cillingova A."/>
            <person name="Nosek J."/>
            <person name="Gabaldon T."/>
        </authorList>
    </citation>
    <scope>NUCLEOTIDE SEQUENCE [LARGE SCALE GENOMIC DNA]</scope>
    <source>
        <strain evidence="8 9">CBS 10753</strain>
    </source>
</reference>
<protein>
    <submittedName>
        <fullName evidence="8">ALB1</fullName>
    </submittedName>
</protein>
<evidence type="ECO:0000256" key="7">
    <source>
        <dbReference type="SAM" id="MobiDB-lite"/>
    </source>
</evidence>
<organism evidence="8 9">
    <name type="scientific">[Candida] subhashii</name>
    <dbReference type="NCBI Taxonomy" id="561895"/>
    <lineage>
        <taxon>Eukaryota</taxon>
        <taxon>Fungi</taxon>
        <taxon>Dikarya</taxon>
        <taxon>Ascomycota</taxon>
        <taxon>Saccharomycotina</taxon>
        <taxon>Pichiomycetes</taxon>
        <taxon>Debaryomycetaceae</taxon>
        <taxon>Spathaspora</taxon>
    </lineage>
</organism>
<sequence length="156" mass="17056">MAGKNAINKPKIKMSAHSHAKALGAKRAARARKNPATRSSTSRYADKATTAPRPSESNALALYTGETPAPTNIMIKNTLSKKRAKKITRNQKYFANNIKNKSDDVSMEIENEVAEEVESKLEQTKKALWSVIENHAKGGYQIPTDAEGTTLGIQAF</sequence>
<evidence type="ECO:0000256" key="6">
    <source>
        <dbReference type="ARBA" id="ARBA00023242"/>
    </source>
</evidence>
<dbReference type="Pfam" id="PF09135">
    <property type="entry name" value="Alb1"/>
    <property type="match status" value="1"/>
</dbReference>
<evidence type="ECO:0000256" key="2">
    <source>
        <dbReference type="ARBA" id="ARBA00004496"/>
    </source>
</evidence>
<dbReference type="Proteomes" id="UP000694255">
    <property type="component" value="Unassembled WGS sequence"/>
</dbReference>
<evidence type="ECO:0000313" key="8">
    <source>
        <dbReference type="EMBL" id="KAG7663341.1"/>
    </source>
</evidence>
<evidence type="ECO:0000256" key="4">
    <source>
        <dbReference type="ARBA" id="ARBA00022490"/>
    </source>
</evidence>
<gene>
    <name evidence="8" type="ORF">J8A68_003173</name>
</gene>
<dbReference type="AlphaFoldDB" id="A0A8J5QMP8"/>
<evidence type="ECO:0000256" key="3">
    <source>
        <dbReference type="ARBA" id="ARBA00022448"/>
    </source>
</evidence>
<feature type="compositionally biased region" description="Basic residues" evidence="7">
    <location>
        <begin position="10"/>
        <end position="20"/>
    </location>
</feature>
<comment type="subcellular location">
    <subcellularLocation>
        <location evidence="2">Cytoplasm</location>
    </subcellularLocation>
    <subcellularLocation>
        <location evidence="1">Nucleus</location>
    </subcellularLocation>
</comment>
<evidence type="ECO:0000256" key="5">
    <source>
        <dbReference type="ARBA" id="ARBA00022517"/>
    </source>
</evidence>
<evidence type="ECO:0000256" key="1">
    <source>
        <dbReference type="ARBA" id="ARBA00004123"/>
    </source>
</evidence>
<dbReference type="RefSeq" id="XP_049263573.1">
    <property type="nucleotide sequence ID" value="XM_049407000.1"/>
</dbReference>
<proteinExistence type="predicted"/>
<dbReference type="EMBL" id="JAGSYN010000140">
    <property type="protein sequence ID" value="KAG7663341.1"/>
    <property type="molecule type" value="Genomic_DNA"/>
</dbReference>
<comment type="caution">
    <text evidence="8">The sequence shown here is derived from an EMBL/GenBank/DDBJ whole genome shotgun (WGS) entry which is preliminary data.</text>
</comment>
<dbReference type="InterPro" id="IPR022784">
    <property type="entry name" value="Ribosome_bgen_Alb1"/>
</dbReference>
<keyword evidence="4" id="KW-0963">Cytoplasm</keyword>
<keyword evidence="9" id="KW-1185">Reference proteome</keyword>
<dbReference type="GO" id="GO:0005634">
    <property type="term" value="C:nucleus"/>
    <property type="evidence" value="ECO:0007669"/>
    <property type="project" value="UniProtKB-SubCell"/>
</dbReference>
<name>A0A8J5QMP8_9ASCO</name>
<keyword evidence="6" id="KW-0539">Nucleus</keyword>
<dbReference type="GO" id="GO:0042254">
    <property type="term" value="P:ribosome biogenesis"/>
    <property type="evidence" value="ECO:0007669"/>
    <property type="project" value="UniProtKB-KW"/>
</dbReference>
<keyword evidence="5" id="KW-0690">Ribosome biogenesis</keyword>
<dbReference type="GeneID" id="73469974"/>
<feature type="region of interest" description="Disordered" evidence="7">
    <location>
        <begin position="1"/>
        <end position="65"/>
    </location>
</feature>